<evidence type="ECO:0000256" key="1">
    <source>
        <dbReference type="ARBA" id="ARBA00004651"/>
    </source>
</evidence>
<dbReference type="CDD" id="cd06261">
    <property type="entry name" value="TM_PBP2"/>
    <property type="match status" value="1"/>
</dbReference>
<dbReference type="InterPro" id="IPR000515">
    <property type="entry name" value="MetI-like"/>
</dbReference>
<dbReference type="EMBL" id="JBHUOG010000002">
    <property type="protein sequence ID" value="MFD2795852.1"/>
    <property type="molecule type" value="Genomic_DNA"/>
</dbReference>
<evidence type="ECO:0000256" key="6">
    <source>
        <dbReference type="ARBA" id="ARBA00023136"/>
    </source>
</evidence>
<feature type="transmembrane region" description="Helical" evidence="7">
    <location>
        <begin position="37"/>
        <end position="67"/>
    </location>
</feature>
<evidence type="ECO:0000256" key="7">
    <source>
        <dbReference type="RuleBase" id="RU363032"/>
    </source>
</evidence>
<organism evidence="10 11">
    <name type="scientific">Promicromonospora vindobonensis</name>
    <dbReference type="NCBI Taxonomy" id="195748"/>
    <lineage>
        <taxon>Bacteria</taxon>
        <taxon>Bacillati</taxon>
        <taxon>Actinomycetota</taxon>
        <taxon>Actinomycetes</taxon>
        <taxon>Micrococcales</taxon>
        <taxon>Promicromonosporaceae</taxon>
        <taxon>Promicromonospora</taxon>
    </lineage>
</organism>
<feature type="domain" description="ABC transmembrane type-1" evidence="9">
    <location>
        <begin position="96"/>
        <end position="309"/>
    </location>
</feature>
<feature type="transmembrane region" description="Helical" evidence="7">
    <location>
        <begin position="288"/>
        <end position="313"/>
    </location>
</feature>
<protein>
    <submittedName>
        <fullName evidence="10">Carbohydrate ABC transporter permease</fullName>
    </submittedName>
</protein>
<feature type="transmembrane region" description="Helical" evidence="7">
    <location>
        <begin position="133"/>
        <end position="153"/>
    </location>
</feature>
<keyword evidence="6 7" id="KW-0472">Membrane</keyword>
<keyword evidence="2 7" id="KW-0813">Transport</keyword>
<feature type="region of interest" description="Disordered" evidence="8">
    <location>
        <begin position="1"/>
        <end position="32"/>
    </location>
</feature>
<keyword evidence="4 7" id="KW-0812">Transmembrane</keyword>
<dbReference type="PANTHER" id="PTHR30193">
    <property type="entry name" value="ABC TRANSPORTER PERMEASE PROTEIN"/>
    <property type="match status" value="1"/>
</dbReference>
<dbReference type="SUPFAM" id="SSF161098">
    <property type="entry name" value="MetI-like"/>
    <property type="match status" value="1"/>
</dbReference>
<comment type="subcellular location">
    <subcellularLocation>
        <location evidence="1 7">Cell membrane</location>
        <topology evidence="1 7">Multi-pass membrane protein</topology>
    </subcellularLocation>
</comment>
<evidence type="ECO:0000313" key="10">
    <source>
        <dbReference type="EMBL" id="MFD2795852.1"/>
    </source>
</evidence>
<keyword evidence="11" id="KW-1185">Reference proteome</keyword>
<comment type="similarity">
    <text evidence="7">Belongs to the binding-protein-dependent transport system permease family.</text>
</comment>
<keyword evidence="3" id="KW-1003">Cell membrane</keyword>
<evidence type="ECO:0000313" key="11">
    <source>
        <dbReference type="Proteomes" id="UP001597479"/>
    </source>
</evidence>
<sequence length="320" mass="34533">MTGTPVTATPSRPVEEPRPAEPPERSPGRKDRRGDTLVAALFISPAMLAFTVFVIVPALGGLVLAFFEWDLFGTPEFVGLDNVARLFTDTAMWQALGVTAMFVLLGVVPTILVGFVLAVVVNVNMPGIGAWRVLYFTPMIASAAVSAIIWVNLYNGRSGLVNQFLALFGVDGPNWLADPTWALPALVLMMIWGALPIVVILYLAGLQRVPDDIYAAASLDGAGRWRQLWSMTWPNVWGTTVLVAVLQAVSFVSGSFEVALIMTDGGPLGTTQSLALYSYKVAFTERDIGYGSALSLFQLALIIGVVVLSRAIVRFRKERG</sequence>
<dbReference type="Proteomes" id="UP001597479">
    <property type="component" value="Unassembled WGS sequence"/>
</dbReference>
<reference evidence="11" key="1">
    <citation type="journal article" date="2019" name="Int. J. Syst. Evol. Microbiol.">
        <title>The Global Catalogue of Microorganisms (GCM) 10K type strain sequencing project: providing services to taxonomists for standard genome sequencing and annotation.</title>
        <authorList>
            <consortium name="The Broad Institute Genomics Platform"/>
            <consortium name="The Broad Institute Genome Sequencing Center for Infectious Disease"/>
            <person name="Wu L."/>
            <person name="Ma J."/>
        </authorList>
    </citation>
    <scope>NUCLEOTIDE SEQUENCE [LARGE SCALE GENOMIC DNA]</scope>
    <source>
        <strain evidence="11">CCM 7044</strain>
    </source>
</reference>
<proteinExistence type="inferred from homology"/>
<accession>A0ABW5VW02</accession>
<evidence type="ECO:0000256" key="3">
    <source>
        <dbReference type="ARBA" id="ARBA00022475"/>
    </source>
</evidence>
<feature type="transmembrane region" description="Helical" evidence="7">
    <location>
        <begin position="181"/>
        <end position="204"/>
    </location>
</feature>
<feature type="transmembrane region" description="Helical" evidence="7">
    <location>
        <begin position="95"/>
        <end position="121"/>
    </location>
</feature>
<feature type="transmembrane region" description="Helical" evidence="7">
    <location>
        <begin position="236"/>
        <end position="256"/>
    </location>
</feature>
<evidence type="ECO:0000256" key="4">
    <source>
        <dbReference type="ARBA" id="ARBA00022692"/>
    </source>
</evidence>
<evidence type="ECO:0000256" key="5">
    <source>
        <dbReference type="ARBA" id="ARBA00022989"/>
    </source>
</evidence>
<dbReference type="InterPro" id="IPR035906">
    <property type="entry name" value="MetI-like_sf"/>
</dbReference>
<feature type="compositionally biased region" description="Basic and acidic residues" evidence="8">
    <location>
        <begin position="13"/>
        <end position="32"/>
    </location>
</feature>
<evidence type="ECO:0000256" key="2">
    <source>
        <dbReference type="ARBA" id="ARBA00022448"/>
    </source>
</evidence>
<comment type="caution">
    <text evidence="10">The sequence shown here is derived from an EMBL/GenBank/DDBJ whole genome shotgun (WGS) entry which is preliminary data.</text>
</comment>
<dbReference type="InterPro" id="IPR051393">
    <property type="entry name" value="ABC_transporter_permease"/>
</dbReference>
<dbReference type="PROSITE" id="PS50928">
    <property type="entry name" value="ABC_TM1"/>
    <property type="match status" value="1"/>
</dbReference>
<dbReference type="Gene3D" id="1.10.3720.10">
    <property type="entry name" value="MetI-like"/>
    <property type="match status" value="1"/>
</dbReference>
<keyword evidence="5 7" id="KW-1133">Transmembrane helix</keyword>
<evidence type="ECO:0000256" key="8">
    <source>
        <dbReference type="SAM" id="MobiDB-lite"/>
    </source>
</evidence>
<gene>
    <name evidence="10" type="ORF">ACFS27_19985</name>
</gene>
<name>A0ABW5VW02_9MICO</name>
<evidence type="ECO:0000259" key="9">
    <source>
        <dbReference type="PROSITE" id="PS50928"/>
    </source>
</evidence>
<dbReference type="PANTHER" id="PTHR30193:SF41">
    <property type="entry name" value="DIACETYLCHITOBIOSE UPTAKE SYSTEM PERMEASE PROTEIN NGCF"/>
    <property type="match status" value="1"/>
</dbReference>
<dbReference type="RefSeq" id="WP_377186417.1">
    <property type="nucleotide sequence ID" value="NZ_JBHUOG010000002.1"/>
</dbReference>
<dbReference type="Pfam" id="PF00528">
    <property type="entry name" value="BPD_transp_1"/>
    <property type="match status" value="1"/>
</dbReference>